<evidence type="ECO:0000256" key="1">
    <source>
        <dbReference type="SAM" id="MobiDB-lite"/>
    </source>
</evidence>
<name>A0ABX9SGX0_9GAMM</name>
<feature type="domain" description="Tse2 ADP-ribosyltransferase toxin" evidence="2">
    <location>
        <begin position="12"/>
        <end position="113"/>
    </location>
</feature>
<comment type="caution">
    <text evidence="3">The sequence shown here is derived from an EMBL/GenBank/DDBJ whole genome shotgun (WGS) entry which is preliminary data.</text>
</comment>
<keyword evidence="4" id="KW-1185">Reference proteome</keyword>
<accession>A0ABX9SGX0</accession>
<feature type="compositionally biased region" description="Polar residues" evidence="1">
    <location>
        <begin position="34"/>
        <end position="48"/>
    </location>
</feature>
<dbReference type="Proteomes" id="UP000280955">
    <property type="component" value="Unassembled WGS sequence"/>
</dbReference>
<evidence type="ECO:0000259" key="2">
    <source>
        <dbReference type="Pfam" id="PF18648"/>
    </source>
</evidence>
<protein>
    <recommendedName>
        <fullName evidence="2">Tse2 ADP-ribosyltransferase toxin domain-containing protein</fullName>
    </recommendedName>
</protein>
<dbReference type="EMBL" id="RBLJ01000006">
    <property type="protein sequence ID" value="RKS54130.1"/>
    <property type="molecule type" value="Genomic_DNA"/>
</dbReference>
<evidence type="ECO:0000313" key="3">
    <source>
        <dbReference type="EMBL" id="RKS54130.1"/>
    </source>
</evidence>
<sequence>MTEENGQPKPGETARTLGARPNGDLPVDAHGNVHPNTGGVSVSPSPQDLPSHRRPPEHGGTGKDPVWKMDTTDLGDDLKHVPDKPGHGTIQPKRTMSLTKYQQALANLKGKWTRC</sequence>
<dbReference type="Pfam" id="PF18648">
    <property type="entry name" value="ADPRTs_Tse2"/>
    <property type="match status" value="1"/>
</dbReference>
<feature type="region of interest" description="Disordered" evidence="1">
    <location>
        <begin position="1"/>
        <end position="95"/>
    </location>
</feature>
<reference evidence="3 4" key="1">
    <citation type="submission" date="2018-10" db="EMBL/GenBank/DDBJ databases">
        <title>Genomic Encyclopedia of Archaeal and Bacterial Type Strains, Phase II (KMG-II): from individual species to whole genera.</title>
        <authorList>
            <person name="Goeker M."/>
        </authorList>
    </citation>
    <scope>NUCLEOTIDE SEQUENCE [LARGE SCALE GENOMIC DNA]</scope>
    <source>
        <strain evidence="3 4">DSM 15149</strain>
    </source>
</reference>
<gene>
    <name evidence="3" type="ORF">BDD30_4495</name>
</gene>
<evidence type="ECO:0000313" key="4">
    <source>
        <dbReference type="Proteomes" id="UP000280955"/>
    </source>
</evidence>
<organism evidence="3 4">
    <name type="scientific">Photorhabdus asymbiotica</name>
    <dbReference type="NCBI Taxonomy" id="291112"/>
    <lineage>
        <taxon>Bacteria</taxon>
        <taxon>Pseudomonadati</taxon>
        <taxon>Pseudomonadota</taxon>
        <taxon>Gammaproteobacteria</taxon>
        <taxon>Enterobacterales</taxon>
        <taxon>Morganellaceae</taxon>
        <taxon>Photorhabdus</taxon>
    </lineage>
</organism>
<proteinExistence type="predicted"/>
<dbReference type="InterPro" id="IPR041018">
    <property type="entry name" value="ADPRTs_Tse2"/>
</dbReference>
<feature type="compositionally biased region" description="Basic and acidic residues" evidence="1">
    <location>
        <begin position="50"/>
        <end position="86"/>
    </location>
</feature>